<organism evidence="1 2">
    <name type="scientific">Aquipluma nitroreducens</name>
    <dbReference type="NCBI Taxonomy" id="2010828"/>
    <lineage>
        <taxon>Bacteria</taxon>
        <taxon>Pseudomonadati</taxon>
        <taxon>Bacteroidota</taxon>
        <taxon>Bacteroidia</taxon>
        <taxon>Marinilabiliales</taxon>
        <taxon>Prolixibacteraceae</taxon>
        <taxon>Aquipluma</taxon>
    </lineage>
</organism>
<dbReference type="Gene3D" id="3.30.530.20">
    <property type="match status" value="1"/>
</dbReference>
<dbReference type="SUPFAM" id="SSF55961">
    <property type="entry name" value="Bet v1-like"/>
    <property type="match status" value="1"/>
</dbReference>
<reference evidence="1" key="1">
    <citation type="journal article" date="2020" name="Int. J. Syst. Evol. Microbiol.">
        <title>Aquipluma nitroreducens gen. nov. sp. nov., a novel facultatively anaerobic bacterium isolated from a freshwater lake.</title>
        <authorList>
            <person name="Watanabe M."/>
            <person name="Kojima H."/>
            <person name="Fukui M."/>
        </authorList>
    </citation>
    <scope>NUCLEOTIDE SEQUENCE</scope>
    <source>
        <strain evidence="1">MeG22</strain>
    </source>
</reference>
<keyword evidence="2" id="KW-1185">Reference proteome</keyword>
<proteinExistence type="predicted"/>
<accession>A0A5K7SC01</accession>
<sequence length="158" mass="18314">MISFKSHSGIYSLEVTQFLKISLTEAWNFFSSPGNLSKITPKHMGFEITSGSPAKMYTGQIITYKVSPFPGIKTNWVTEITHVSEGMFFVDEQRFGPYRMWHHEHHFEAKDDGVLMTDRVSYKLPLGFLGRMAHSLFVKNQLKQIFVHRETCLESMFR</sequence>
<dbReference type="CDD" id="cd07820">
    <property type="entry name" value="SRPBCC_3"/>
    <property type="match status" value="1"/>
</dbReference>
<dbReference type="Proteomes" id="UP001193389">
    <property type="component" value="Chromosome"/>
</dbReference>
<dbReference type="InterPro" id="IPR023393">
    <property type="entry name" value="START-like_dom_sf"/>
</dbReference>
<evidence type="ECO:0000313" key="2">
    <source>
        <dbReference type="Proteomes" id="UP001193389"/>
    </source>
</evidence>
<dbReference type="AlphaFoldDB" id="A0A5K7SC01"/>
<protein>
    <submittedName>
        <fullName evidence="1">Cell division inhibitor</fullName>
    </submittedName>
</protein>
<evidence type="ECO:0000313" key="1">
    <source>
        <dbReference type="EMBL" id="BBE18844.1"/>
    </source>
</evidence>
<dbReference type="EMBL" id="AP018694">
    <property type="protein sequence ID" value="BBE18844.1"/>
    <property type="molecule type" value="Genomic_DNA"/>
</dbReference>
<dbReference type="RefSeq" id="WP_318347143.1">
    <property type="nucleotide sequence ID" value="NZ_AP018694.1"/>
</dbReference>
<dbReference type="KEGG" id="anf:AQPE_3014"/>
<gene>
    <name evidence="1" type="ORF">AQPE_3014</name>
</gene>
<name>A0A5K7SC01_9BACT</name>